<evidence type="ECO:0000313" key="19">
    <source>
        <dbReference type="EMBL" id="QEH33262.1"/>
    </source>
</evidence>
<dbReference type="SUPFAM" id="SSF55874">
    <property type="entry name" value="ATPase domain of HSP90 chaperone/DNA topoisomerase II/histidine kinase"/>
    <property type="match status" value="1"/>
</dbReference>
<dbReference type="InterPro" id="IPR001789">
    <property type="entry name" value="Sig_transdc_resp-reg_receiver"/>
</dbReference>
<dbReference type="InterPro" id="IPR004358">
    <property type="entry name" value="Sig_transdc_His_kin-like_C"/>
</dbReference>
<accession>A0A5B9VY78</accession>
<comment type="catalytic activity">
    <reaction evidence="1">
        <text>ATP + protein L-histidine = ADP + protein N-phospho-L-histidine.</text>
        <dbReference type="EC" id="2.7.13.3"/>
    </reaction>
</comment>
<dbReference type="PRINTS" id="PR00344">
    <property type="entry name" value="BCTRLSENSOR"/>
</dbReference>
<dbReference type="Pfam" id="PF00072">
    <property type="entry name" value="Response_reg"/>
    <property type="match status" value="1"/>
</dbReference>
<dbReference type="PROSITE" id="PS50110">
    <property type="entry name" value="RESPONSE_REGULATORY"/>
    <property type="match status" value="1"/>
</dbReference>
<keyword evidence="6" id="KW-0004">4Fe-4S</keyword>
<keyword evidence="7" id="KW-0963">Cytoplasm</keyword>
<evidence type="ECO:0000256" key="15">
    <source>
        <dbReference type="ARBA" id="ARBA00030800"/>
    </source>
</evidence>
<dbReference type="InterPro" id="IPR029016">
    <property type="entry name" value="GAF-like_dom_sf"/>
</dbReference>
<evidence type="ECO:0000256" key="9">
    <source>
        <dbReference type="ARBA" id="ARBA00022723"/>
    </source>
</evidence>
<dbReference type="InterPro" id="IPR003594">
    <property type="entry name" value="HATPase_dom"/>
</dbReference>
<evidence type="ECO:0000256" key="3">
    <source>
        <dbReference type="ARBA" id="ARBA00004496"/>
    </source>
</evidence>
<keyword evidence="11" id="KW-0408">Iron</keyword>
<dbReference type="InterPro" id="IPR005467">
    <property type="entry name" value="His_kinase_dom"/>
</dbReference>
<dbReference type="SUPFAM" id="SSF55781">
    <property type="entry name" value="GAF domain-like"/>
    <property type="match status" value="1"/>
</dbReference>
<name>A0A5B9VY78_9BACT</name>
<evidence type="ECO:0000256" key="14">
    <source>
        <dbReference type="ARBA" id="ARBA00024827"/>
    </source>
</evidence>
<dbReference type="InterPro" id="IPR036890">
    <property type="entry name" value="HATPase_C_sf"/>
</dbReference>
<evidence type="ECO:0000256" key="12">
    <source>
        <dbReference type="ARBA" id="ARBA00023012"/>
    </source>
</evidence>
<dbReference type="EMBL" id="CP042997">
    <property type="protein sequence ID" value="QEH33262.1"/>
    <property type="molecule type" value="Genomic_DNA"/>
</dbReference>
<dbReference type="Gene3D" id="3.30.450.40">
    <property type="match status" value="1"/>
</dbReference>
<comment type="function">
    <text evidence="14">Member of the two-component regulatory system NreB/NreC involved in the control of dissimilatory nitrate/nitrite reduction in response to oxygen. NreB functions as a direct oxygen sensor histidine kinase which is autophosphorylated, in the absence of oxygen, probably at the conserved histidine residue, and transfers its phosphate group probably to a conserved aspartate residue of NreC. NreB/NreC activates the expression of the nitrate (narGHJI) and nitrite (nir) reductase operons, as well as the putative nitrate transporter gene narT.</text>
</comment>
<dbReference type="GO" id="GO:0046983">
    <property type="term" value="F:protein dimerization activity"/>
    <property type="evidence" value="ECO:0007669"/>
    <property type="project" value="InterPro"/>
</dbReference>
<keyword evidence="16" id="KW-0597">Phosphoprotein</keyword>
<dbReference type="Gene3D" id="3.40.50.2300">
    <property type="match status" value="1"/>
</dbReference>
<evidence type="ECO:0000313" key="20">
    <source>
        <dbReference type="Proteomes" id="UP000324233"/>
    </source>
</evidence>
<reference evidence="19 20" key="1">
    <citation type="submission" date="2019-08" db="EMBL/GenBank/DDBJ databases">
        <title>Deep-cultivation of Planctomycetes and their phenomic and genomic characterization uncovers novel biology.</title>
        <authorList>
            <person name="Wiegand S."/>
            <person name="Jogler M."/>
            <person name="Boedeker C."/>
            <person name="Pinto D."/>
            <person name="Vollmers J."/>
            <person name="Rivas-Marin E."/>
            <person name="Kohn T."/>
            <person name="Peeters S.H."/>
            <person name="Heuer A."/>
            <person name="Rast P."/>
            <person name="Oberbeckmann S."/>
            <person name="Bunk B."/>
            <person name="Jeske O."/>
            <person name="Meyerdierks A."/>
            <person name="Storesund J.E."/>
            <person name="Kallscheuer N."/>
            <person name="Luecker S."/>
            <person name="Lage O.M."/>
            <person name="Pohl T."/>
            <person name="Merkel B.J."/>
            <person name="Hornburger P."/>
            <person name="Mueller R.-W."/>
            <person name="Bruemmer F."/>
            <person name="Labrenz M."/>
            <person name="Spormann A.M."/>
            <person name="Op den Camp H."/>
            <person name="Overmann J."/>
            <person name="Amann R."/>
            <person name="Jetten M.S.M."/>
            <person name="Mascher T."/>
            <person name="Medema M.H."/>
            <person name="Devos D.P."/>
            <person name="Kaster A.-K."/>
            <person name="Ovreas L."/>
            <person name="Rohde M."/>
            <person name="Galperin M.Y."/>
            <person name="Jogler C."/>
        </authorList>
    </citation>
    <scope>NUCLEOTIDE SEQUENCE [LARGE SCALE GENOMIC DNA]</scope>
    <source>
        <strain evidence="19 20">OJF2</strain>
    </source>
</reference>
<dbReference type="InterPro" id="IPR050482">
    <property type="entry name" value="Sensor_HK_TwoCompSys"/>
</dbReference>
<dbReference type="GO" id="GO:0000155">
    <property type="term" value="F:phosphorelay sensor kinase activity"/>
    <property type="evidence" value="ECO:0007669"/>
    <property type="project" value="InterPro"/>
</dbReference>
<keyword evidence="20" id="KW-1185">Reference proteome</keyword>
<evidence type="ECO:0000256" key="16">
    <source>
        <dbReference type="PROSITE-ProRule" id="PRU00169"/>
    </source>
</evidence>
<dbReference type="Gene3D" id="3.30.565.10">
    <property type="entry name" value="Histidine kinase-like ATPase, C-terminal domain"/>
    <property type="match status" value="1"/>
</dbReference>
<protein>
    <recommendedName>
        <fullName evidence="5">Oxygen sensor histidine kinase NreB</fullName>
        <ecNumber evidence="4">2.7.13.3</ecNumber>
    </recommendedName>
    <alternativeName>
        <fullName evidence="15">Nitrogen regulation protein B</fullName>
    </alternativeName>
</protein>
<keyword evidence="13" id="KW-0411">Iron-sulfur</keyword>
<comment type="cofactor">
    <cofactor evidence="2">
        <name>[4Fe-4S] cluster</name>
        <dbReference type="ChEBI" id="CHEBI:49883"/>
    </cofactor>
</comment>
<dbReference type="SMART" id="SM00448">
    <property type="entry name" value="REC"/>
    <property type="match status" value="1"/>
</dbReference>
<dbReference type="GO" id="GO:0046872">
    <property type="term" value="F:metal ion binding"/>
    <property type="evidence" value="ECO:0007669"/>
    <property type="project" value="UniProtKB-KW"/>
</dbReference>
<keyword evidence="10" id="KW-0418">Kinase</keyword>
<evidence type="ECO:0000256" key="1">
    <source>
        <dbReference type="ARBA" id="ARBA00000085"/>
    </source>
</evidence>
<feature type="modified residue" description="4-aspartylphosphate" evidence="16">
    <location>
        <position position="59"/>
    </location>
</feature>
<dbReference type="Proteomes" id="UP000324233">
    <property type="component" value="Chromosome"/>
</dbReference>
<evidence type="ECO:0000256" key="4">
    <source>
        <dbReference type="ARBA" id="ARBA00012438"/>
    </source>
</evidence>
<dbReference type="EC" id="2.7.13.3" evidence="4"/>
<proteinExistence type="predicted"/>
<evidence type="ECO:0000256" key="5">
    <source>
        <dbReference type="ARBA" id="ARBA00017322"/>
    </source>
</evidence>
<evidence type="ECO:0000259" key="17">
    <source>
        <dbReference type="PROSITE" id="PS50109"/>
    </source>
</evidence>
<keyword evidence="9" id="KW-0479">Metal-binding</keyword>
<evidence type="ECO:0000256" key="2">
    <source>
        <dbReference type="ARBA" id="ARBA00001966"/>
    </source>
</evidence>
<evidence type="ECO:0000256" key="13">
    <source>
        <dbReference type="ARBA" id="ARBA00023014"/>
    </source>
</evidence>
<feature type="domain" description="Response regulatory" evidence="18">
    <location>
        <begin position="10"/>
        <end position="126"/>
    </location>
</feature>
<dbReference type="GO" id="GO:0051539">
    <property type="term" value="F:4 iron, 4 sulfur cluster binding"/>
    <property type="evidence" value="ECO:0007669"/>
    <property type="project" value="UniProtKB-KW"/>
</dbReference>
<dbReference type="CDD" id="cd16917">
    <property type="entry name" value="HATPase_UhpB-NarQ-NarX-like"/>
    <property type="match status" value="1"/>
</dbReference>
<sequence>MPEGISPRPLLLLVDDEPVGLRSLASVFSDADYELSFAVDGPEAIVKVEGTRPDLVILDVMMPGMDGLEVCRRIRGLPDVAEVPILLVTALDDRESRLEGLRSGADDYITKPLDRAEIRARVRTITRLNRFRKLQAEIVHSRRVMSDLAAHSARQERLRELDRTILQASSSQQIAAVLPLLRDLIPHEHAAIYKCDMRGQPSVLLAEHGSRGRILAGLARPGEEDLGLDVEPGSVGSPSHVLSLMGEGRLPDVLEAFRASGSSELLVFPMNLKGRRFGVLLLGFASRIGAAGPLAELVREIADILSLALAHFELLETVTRGRSQLEFLSRRLLQVREEESRHIARELHDEIGQLLAVLNFSLRGMQQSEGSGPFQETLGYGLDVVSRLLAKVRGLSLDLHPALLEDFGLVTALRRYIGSVASRVGRTAILEADESIGRFDRQIETACYRVTQEALTNALRHGEASSVRIELTEREGALHLLIDDDGRGFDTEAAMESAARGASLGLLGMRERVSLVGGELSIFSEPGNGTKIRATLPLNQSSRPS</sequence>
<dbReference type="PANTHER" id="PTHR24421">
    <property type="entry name" value="NITRATE/NITRITE SENSOR PROTEIN NARX-RELATED"/>
    <property type="match status" value="1"/>
</dbReference>
<evidence type="ECO:0000256" key="7">
    <source>
        <dbReference type="ARBA" id="ARBA00022490"/>
    </source>
</evidence>
<evidence type="ECO:0000256" key="6">
    <source>
        <dbReference type="ARBA" id="ARBA00022485"/>
    </source>
</evidence>
<dbReference type="Gene3D" id="1.20.5.1930">
    <property type="match status" value="1"/>
</dbReference>
<comment type="subcellular location">
    <subcellularLocation>
        <location evidence="3">Cytoplasm</location>
    </subcellularLocation>
</comment>
<gene>
    <name evidence="19" type="primary">pleD_2</name>
    <name evidence="19" type="ORF">OJF2_17620</name>
</gene>
<dbReference type="InterPro" id="IPR011006">
    <property type="entry name" value="CheY-like_superfamily"/>
</dbReference>
<dbReference type="Pfam" id="PF07730">
    <property type="entry name" value="HisKA_3"/>
    <property type="match status" value="1"/>
</dbReference>
<dbReference type="KEGG" id="agv:OJF2_17620"/>
<evidence type="ECO:0000259" key="18">
    <source>
        <dbReference type="PROSITE" id="PS50110"/>
    </source>
</evidence>
<dbReference type="InterPro" id="IPR011712">
    <property type="entry name" value="Sig_transdc_His_kin_sub3_dim/P"/>
</dbReference>
<evidence type="ECO:0000256" key="11">
    <source>
        <dbReference type="ARBA" id="ARBA00023004"/>
    </source>
</evidence>
<dbReference type="PROSITE" id="PS50109">
    <property type="entry name" value="HIS_KIN"/>
    <property type="match status" value="1"/>
</dbReference>
<evidence type="ECO:0000256" key="10">
    <source>
        <dbReference type="ARBA" id="ARBA00022777"/>
    </source>
</evidence>
<dbReference type="SUPFAM" id="SSF52172">
    <property type="entry name" value="CheY-like"/>
    <property type="match status" value="1"/>
</dbReference>
<keyword evidence="12" id="KW-0902">Two-component regulatory system</keyword>
<evidence type="ECO:0000256" key="8">
    <source>
        <dbReference type="ARBA" id="ARBA00022679"/>
    </source>
</evidence>
<dbReference type="AlphaFoldDB" id="A0A5B9VY78"/>
<dbReference type="GO" id="GO:0016020">
    <property type="term" value="C:membrane"/>
    <property type="evidence" value="ECO:0007669"/>
    <property type="project" value="InterPro"/>
</dbReference>
<dbReference type="Pfam" id="PF02518">
    <property type="entry name" value="HATPase_c"/>
    <property type="match status" value="1"/>
</dbReference>
<organism evidence="19 20">
    <name type="scientific">Aquisphaera giovannonii</name>
    <dbReference type="NCBI Taxonomy" id="406548"/>
    <lineage>
        <taxon>Bacteria</taxon>
        <taxon>Pseudomonadati</taxon>
        <taxon>Planctomycetota</taxon>
        <taxon>Planctomycetia</taxon>
        <taxon>Isosphaerales</taxon>
        <taxon>Isosphaeraceae</taxon>
        <taxon>Aquisphaera</taxon>
    </lineage>
</organism>
<dbReference type="GO" id="GO:0005737">
    <property type="term" value="C:cytoplasm"/>
    <property type="evidence" value="ECO:0007669"/>
    <property type="project" value="UniProtKB-SubCell"/>
</dbReference>
<keyword evidence="8" id="KW-0808">Transferase</keyword>
<feature type="domain" description="Histidine kinase" evidence="17">
    <location>
        <begin position="449"/>
        <end position="540"/>
    </location>
</feature>
<dbReference type="SMART" id="SM00387">
    <property type="entry name" value="HATPase_c"/>
    <property type="match status" value="1"/>
</dbReference>